<gene>
    <name evidence="1" type="ORF">CC78DRAFT_263212</name>
</gene>
<sequence length="92" mass="10640">MKESNALAVPILTAASPVAFLHIRNAVFSCAHYHSSPGGSKDQHPPLVHVITSFSLYTYFHHLPWLPPRDGFPWDIPWQYRLWYGILYFRFG</sequence>
<organism evidence="1 2">
    <name type="scientific">Lojkania enalia</name>
    <dbReference type="NCBI Taxonomy" id="147567"/>
    <lineage>
        <taxon>Eukaryota</taxon>
        <taxon>Fungi</taxon>
        <taxon>Dikarya</taxon>
        <taxon>Ascomycota</taxon>
        <taxon>Pezizomycotina</taxon>
        <taxon>Dothideomycetes</taxon>
        <taxon>Pleosporomycetidae</taxon>
        <taxon>Pleosporales</taxon>
        <taxon>Pleosporales incertae sedis</taxon>
        <taxon>Lojkania</taxon>
    </lineage>
</organism>
<dbReference type="AlphaFoldDB" id="A0A9P4N3T3"/>
<keyword evidence="2" id="KW-1185">Reference proteome</keyword>
<evidence type="ECO:0000313" key="2">
    <source>
        <dbReference type="Proteomes" id="UP000800093"/>
    </source>
</evidence>
<dbReference type="Proteomes" id="UP000800093">
    <property type="component" value="Unassembled WGS sequence"/>
</dbReference>
<proteinExistence type="predicted"/>
<comment type="caution">
    <text evidence="1">The sequence shown here is derived from an EMBL/GenBank/DDBJ whole genome shotgun (WGS) entry which is preliminary data.</text>
</comment>
<name>A0A9P4N3T3_9PLEO</name>
<protein>
    <submittedName>
        <fullName evidence="1">Uncharacterized protein</fullName>
    </submittedName>
</protein>
<evidence type="ECO:0000313" key="1">
    <source>
        <dbReference type="EMBL" id="KAF2263908.1"/>
    </source>
</evidence>
<accession>A0A9P4N3T3</accession>
<reference evidence="2" key="1">
    <citation type="journal article" date="2020" name="Stud. Mycol.">
        <title>101 Dothideomycetes genomes: A test case for predicting lifestyles and emergence of pathogens.</title>
        <authorList>
            <person name="Haridas S."/>
            <person name="Albert R."/>
            <person name="Binder M."/>
            <person name="Bloem J."/>
            <person name="LaButti K."/>
            <person name="Salamov A."/>
            <person name="Andreopoulos B."/>
            <person name="Baker S."/>
            <person name="Barry K."/>
            <person name="Bills G."/>
            <person name="Bluhm B."/>
            <person name="Cannon C."/>
            <person name="Castanera R."/>
            <person name="Culley D."/>
            <person name="Daum C."/>
            <person name="Ezra D."/>
            <person name="Gonzalez J."/>
            <person name="Henrissat B."/>
            <person name="Kuo A."/>
            <person name="Liang C."/>
            <person name="Lipzen A."/>
            <person name="Lutzoni F."/>
            <person name="Magnuson J."/>
            <person name="Mondo S."/>
            <person name="Nolan M."/>
            <person name="Ohm R."/>
            <person name="Pangilinan J."/>
            <person name="Park H.-J."/>
            <person name="Ramirez L."/>
            <person name="Alfaro M."/>
            <person name="Sun H."/>
            <person name="Tritt A."/>
            <person name="Yoshinaga Y."/>
            <person name="Zwiers L.-H."/>
            <person name="Turgeon B."/>
            <person name="Goodwin S."/>
            <person name="Spatafora J."/>
            <person name="Crous P."/>
            <person name="Grigoriev I."/>
        </authorList>
    </citation>
    <scope>NUCLEOTIDE SEQUENCE [LARGE SCALE GENOMIC DNA]</scope>
    <source>
        <strain evidence="2">CBS 304.66</strain>
    </source>
</reference>
<dbReference type="EMBL" id="ML986621">
    <property type="protein sequence ID" value="KAF2263908.1"/>
    <property type="molecule type" value="Genomic_DNA"/>
</dbReference>